<dbReference type="Proteomes" id="UP000273405">
    <property type="component" value="Unassembled WGS sequence"/>
</dbReference>
<evidence type="ECO:0000256" key="11">
    <source>
        <dbReference type="ARBA" id="ARBA00023136"/>
    </source>
</evidence>
<sequence>MKLRKLMFVLPNLFTVTSIFCGFYAITLCSGEATPVQLYQAALAILFAMFFDGFDGRVARLTKTQSDFGMQLDSLADVMSFGAAPALLVYKWALAPMGFWGLFISFAFMACGAMRLARFNVIAMRNPHGGGGSFFVGLPIPLAAGVLVSLIISHHVASQGEALGDGARLPVALAAGALSLLMVSTVRYRTFKDARPGRKSALVFMAMALTGGFIAQQFHPAWVLVTYFFAYLVMGLVESAVSVRSRLASRKVGAGAGAVAAVAVAAELDEDDDEDSEANAAPDDGPAYL</sequence>
<keyword evidence="7 15" id="KW-0808">Transferase</keyword>
<keyword evidence="10" id="KW-0443">Lipid metabolism</keyword>
<dbReference type="PROSITE" id="PS00379">
    <property type="entry name" value="CDP_ALCOHOL_P_TRANSF"/>
    <property type="match status" value="1"/>
</dbReference>
<accession>A0A3A8NLT4</accession>
<evidence type="ECO:0000256" key="17">
    <source>
        <dbReference type="SAM" id="Phobius"/>
    </source>
</evidence>
<dbReference type="EC" id="2.7.8.8" evidence="4"/>
<comment type="similarity">
    <text evidence="3 15">Belongs to the CDP-alcohol phosphatidyltransferase class-I family.</text>
</comment>
<dbReference type="InterPro" id="IPR050324">
    <property type="entry name" value="CDP-alcohol_PTase-I"/>
</dbReference>
<evidence type="ECO:0000256" key="3">
    <source>
        <dbReference type="ARBA" id="ARBA00010441"/>
    </source>
</evidence>
<protein>
    <recommendedName>
        <fullName evidence="5">CDP-diacylglycerol--serine O-phosphatidyltransferase</fullName>
        <ecNumber evidence="4">2.7.8.8</ecNumber>
    </recommendedName>
    <alternativeName>
        <fullName evidence="14">Phosphatidylserine synthase</fullName>
    </alternativeName>
</protein>
<evidence type="ECO:0000256" key="2">
    <source>
        <dbReference type="ARBA" id="ARBA00004127"/>
    </source>
</evidence>
<keyword evidence="6" id="KW-0444">Lipid biosynthesis</keyword>
<evidence type="ECO:0000256" key="10">
    <source>
        <dbReference type="ARBA" id="ARBA00023098"/>
    </source>
</evidence>
<feature type="transmembrane region" description="Helical" evidence="17">
    <location>
        <begin position="133"/>
        <end position="157"/>
    </location>
</feature>
<evidence type="ECO:0000256" key="14">
    <source>
        <dbReference type="ARBA" id="ARBA00032361"/>
    </source>
</evidence>
<dbReference type="AlphaFoldDB" id="A0A3A8NLT4"/>
<feature type="transmembrane region" description="Helical" evidence="17">
    <location>
        <begin position="200"/>
        <end position="218"/>
    </location>
</feature>
<evidence type="ECO:0000256" key="9">
    <source>
        <dbReference type="ARBA" id="ARBA00022989"/>
    </source>
</evidence>
<evidence type="ECO:0000256" key="13">
    <source>
        <dbReference type="ARBA" id="ARBA00023264"/>
    </source>
</evidence>
<comment type="catalytic activity">
    <reaction evidence="1">
        <text>a CDP-1,2-diacyl-sn-glycerol + L-serine = a 1,2-diacyl-sn-glycero-3-phospho-L-serine + CMP + H(+)</text>
        <dbReference type="Rhea" id="RHEA:16913"/>
        <dbReference type="ChEBI" id="CHEBI:15378"/>
        <dbReference type="ChEBI" id="CHEBI:33384"/>
        <dbReference type="ChEBI" id="CHEBI:57262"/>
        <dbReference type="ChEBI" id="CHEBI:58332"/>
        <dbReference type="ChEBI" id="CHEBI:60377"/>
        <dbReference type="EC" id="2.7.8.8"/>
    </reaction>
</comment>
<dbReference type="OrthoDB" id="9777147at2"/>
<evidence type="ECO:0000256" key="1">
    <source>
        <dbReference type="ARBA" id="ARBA00000287"/>
    </source>
</evidence>
<keyword evidence="9 17" id="KW-1133">Transmembrane helix</keyword>
<dbReference type="InterPro" id="IPR043130">
    <property type="entry name" value="CDP-OH_PTrfase_TM_dom"/>
</dbReference>
<evidence type="ECO:0000256" key="16">
    <source>
        <dbReference type="SAM" id="MobiDB-lite"/>
    </source>
</evidence>
<comment type="caution">
    <text evidence="18">The sequence shown here is derived from an EMBL/GenBank/DDBJ whole genome shotgun (WGS) entry which is preliminary data.</text>
</comment>
<dbReference type="GO" id="GO:0012505">
    <property type="term" value="C:endomembrane system"/>
    <property type="evidence" value="ECO:0007669"/>
    <property type="project" value="UniProtKB-SubCell"/>
</dbReference>
<feature type="compositionally biased region" description="Low complexity" evidence="16">
    <location>
        <begin position="278"/>
        <end position="289"/>
    </location>
</feature>
<evidence type="ECO:0000256" key="8">
    <source>
        <dbReference type="ARBA" id="ARBA00022692"/>
    </source>
</evidence>
<dbReference type="InterPro" id="IPR000462">
    <property type="entry name" value="CDP-OH_P_trans"/>
</dbReference>
<keyword evidence="8 17" id="KW-0812">Transmembrane</keyword>
<proteinExistence type="inferred from homology"/>
<evidence type="ECO:0000256" key="5">
    <source>
        <dbReference type="ARBA" id="ARBA00017171"/>
    </source>
</evidence>
<evidence type="ECO:0000256" key="6">
    <source>
        <dbReference type="ARBA" id="ARBA00022516"/>
    </source>
</evidence>
<dbReference type="Gene3D" id="1.20.120.1760">
    <property type="match status" value="1"/>
</dbReference>
<evidence type="ECO:0000256" key="7">
    <source>
        <dbReference type="ARBA" id="ARBA00022679"/>
    </source>
</evidence>
<feature type="compositionally biased region" description="Acidic residues" evidence="16">
    <location>
        <begin position="268"/>
        <end position="277"/>
    </location>
</feature>
<name>A0A3A8NLT4_9BACT</name>
<feature type="transmembrane region" description="Helical" evidence="17">
    <location>
        <begin position="224"/>
        <end position="243"/>
    </location>
</feature>
<reference evidence="19" key="1">
    <citation type="submission" date="2018-09" db="EMBL/GenBank/DDBJ databases">
        <authorList>
            <person name="Livingstone P.G."/>
            <person name="Whitworth D.E."/>
        </authorList>
    </citation>
    <scope>NUCLEOTIDE SEQUENCE [LARGE SCALE GENOMIC DNA]</scope>
    <source>
        <strain evidence="19">CA040B</strain>
    </source>
</reference>
<dbReference type="GO" id="GO:0016020">
    <property type="term" value="C:membrane"/>
    <property type="evidence" value="ECO:0007669"/>
    <property type="project" value="InterPro"/>
</dbReference>
<dbReference type="Pfam" id="PF01066">
    <property type="entry name" value="CDP-OH_P_transf"/>
    <property type="match status" value="1"/>
</dbReference>
<evidence type="ECO:0000256" key="12">
    <source>
        <dbReference type="ARBA" id="ARBA00023209"/>
    </source>
</evidence>
<evidence type="ECO:0000256" key="15">
    <source>
        <dbReference type="RuleBase" id="RU003750"/>
    </source>
</evidence>
<keyword evidence="19" id="KW-1185">Reference proteome</keyword>
<organism evidence="18 19">
    <name type="scientific">Corallococcus sicarius</name>
    <dbReference type="NCBI Taxonomy" id="2316726"/>
    <lineage>
        <taxon>Bacteria</taxon>
        <taxon>Pseudomonadati</taxon>
        <taxon>Myxococcota</taxon>
        <taxon>Myxococcia</taxon>
        <taxon>Myxococcales</taxon>
        <taxon>Cystobacterineae</taxon>
        <taxon>Myxococcaceae</taxon>
        <taxon>Corallococcus</taxon>
    </lineage>
</organism>
<dbReference type="GO" id="GO:0003882">
    <property type="term" value="F:CDP-diacylglycerol-serine O-phosphatidyltransferase activity"/>
    <property type="evidence" value="ECO:0007669"/>
    <property type="project" value="UniProtKB-EC"/>
</dbReference>
<evidence type="ECO:0000313" key="18">
    <source>
        <dbReference type="EMBL" id="RKH43111.1"/>
    </source>
</evidence>
<dbReference type="RefSeq" id="WP_120625805.1">
    <property type="nucleotide sequence ID" value="NZ_RAWG01000072.1"/>
</dbReference>
<dbReference type="NCBIfam" id="TIGR00473">
    <property type="entry name" value="pssA"/>
    <property type="match status" value="1"/>
</dbReference>
<feature type="transmembrane region" description="Helical" evidence="17">
    <location>
        <begin position="7"/>
        <end position="26"/>
    </location>
</feature>
<evidence type="ECO:0000313" key="19">
    <source>
        <dbReference type="Proteomes" id="UP000273405"/>
    </source>
</evidence>
<dbReference type="PANTHER" id="PTHR14269:SF61">
    <property type="entry name" value="CDP-DIACYLGLYCEROL--SERINE O-PHOSPHATIDYLTRANSFERASE"/>
    <property type="match status" value="1"/>
</dbReference>
<comment type="subcellular location">
    <subcellularLocation>
        <location evidence="2">Endomembrane system</location>
        <topology evidence="2">Multi-pass membrane protein</topology>
    </subcellularLocation>
</comment>
<keyword evidence="13" id="KW-1208">Phospholipid metabolism</keyword>
<dbReference type="InterPro" id="IPR004533">
    <property type="entry name" value="CDP-diaglyc--ser_O-PTrfase"/>
</dbReference>
<feature type="transmembrane region" description="Helical" evidence="17">
    <location>
        <begin position="169"/>
        <end position="188"/>
    </location>
</feature>
<dbReference type="InterPro" id="IPR048254">
    <property type="entry name" value="CDP_ALCOHOL_P_TRANSF_CS"/>
</dbReference>
<keyword evidence="12" id="KW-0594">Phospholipid biosynthesis</keyword>
<evidence type="ECO:0000256" key="4">
    <source>
        <dbReference type="ARBA" id="ARBA00013174"/>
    </source>
</evidence>
<feature type="region of interest" description="Disordered" evidence="16">
    <location>
        <begin position="268"/>
        <end position="289"/>
    </location>
</feature>
<keyword evidence="11 17" id="KW-0472">Membrane</keyword>
<dbReference type="PANTHER" id="PTHR14269">
    <property type="entry name" value="CDP-DIACYLGLYCEROL--GLYCEROL-3-PHOSPHATE 3-PHOSPHATIDYLTRANSFERASE-RELATED"/>
    <property type="match status" value="1"/>
</dbReference>
<dbReference type="EMBL" id="RAWG01000072">
    <property type="protein sequence ID" value="RKH43111.1"/>
    <property type="molecule type" value="Genomic_DNA"/>
</dbReference>
<gene>
    <name evidence="18" type="primary">pssA</name>
    <name evidence="18" type="ORF">D7X12_14165</name>
</gene>
<dbReference type="GO" id="GO:0008654">
    <property type="term" value="P:phospholipid biosynthetic process"/>
    <property type="evidence" value="ECO:0007669"/>
    <property type="project" value="UniProtKB-KW"/>
</dbReference>